<dbReference type="Proteomes" id="UP000501830">
    <property type="component" value="Chromosome"/>
</dbReference>
<feature type="domain" description="YdhG-like" evidence="1">
    <location>
        <begin position="18"/>
        <end position="108"/>
    </location>
</feature>
<dbReference type="SUPFAM" id="SSF159888">
    <property type="entry name" value="YdhG-like"/>
    <property type="match status" value="1"/>
</dbReference>
<protein>
    <recommendedName>
        <fullName evidence="1">YdhG-like domain-containing protein</fullName>
    </recommendedName>
</protein>
<evidence type="ECO:0000259" key="1">
    <source>
        <dbReference type="Pfam" id="PF08818"/>
    </source>
</evidence>
<dbReference type="AlphaFoldDB" id="A0A6G7WKH4"/>
<dbReference type="InterPro" id="IPR014922">
    <property type="entry name" value="YdhG-like"/>
</dbReference>
<dbReference type="KEGG" id="jpo:G7058_10260"/>
<keyword evidence="3" id="KW-1185">Reference proteome</keyword>
<dbReference type="Pfam" id="PF08818">
    <property type="entry name" value="DUF1801"/>
    <property type="match status" value="1"/>
</dbReference>
<accession>A0A6G7WKH4</accession>
<sequence length="114" mass="13346">MENDSVDVYISEFPIEVQEILTNIRTIIFEEAPEITEKISYQMPTYWRGGNLFHFAAFKSHIGFYPTPSGITPFEEALTPYKHGKGSIRFPLNEPIPYELIRKMVQYRLKETEI</sequence>
<reference evidence="2 3" key="1">
    <citation type="journal article" date="2017" name="Int. J. Syst. Evol. Microbiol.">
        <title>Jeotgalibaca porci sp. nov. and Jeotgalibaca arthritidis sp. nov., isolated from pigs, and emended description of the genus Jeotgalibaca.</title>
        <authorList>
            <person name="Zamora L."/>
            <person name="Perez-Sancho M."/>
            <person name="Dominguez L."/>
            <person name="Fernandez-Garayzabal J.F."/>
            <person name="Vela A.I."/>
        </authorList>
    </citation>
    <scope>NUCLEOTIDE SEQUENCE [LARGE SCALE GENOMIC DNA]</scope>
    <source>
        <strain evidence="2 3">CCUG 69148</strain>
    </source>
</reference>
<evidence type="ECO:0000313" key="2">
    <source>
        <dbReference type="EMBL" id="QIK52739.1"/>
    </source>
</evidence>
<proteinExistence type="predicted"/>
<gene>
    <name evidence="2" type="ORF">G7058_10260</name>
</gene>
<name>A0A6G7WKH4_9LACT</name>
<dbReference type="Gene3D" id="3.90.1150.200">
    <property type="match status" value="1"/>
</dbReference>
<dbReference type="EMBL" id="CP049889">
    <property type="protein sequence ID" value="QIK52739.1"/>
    <property type="molecule type" value="Genomic_DNA"/>
</dbReference>
<organism evidence="2 3">
    <name type="scientific">Jeotgalibaca porci</name>
    <dbReference type="NCBI Taxonomy" id="1868793"/>
    <lineage>
        <taxon>Bacteria</taxon>
        <taxon>Bacillati</taxon>
        <taxon>Bacillota</taxon>
        <taxon>Bacilli</taxon>
        <taxon>Lactobacillales</taxon>
        <taxon>Carnobacteriaceae</taxon>
        <taxon>Jeotgalibaca</taxon>
    </lineage>
</organism>
<evidence type="ECO:0000313" key="3">
    <source>
        <dbReference type="Proteomes" id="UP000501830"/>
    </source>
</evidence>